<feature type="region of interest" description="Disordered" evidence="1">
    <location>
        <begin position="234"/>
        <end position="262"/>
    </location>
</feature>
<gene>
    <name evidence="2" type="ORF">MICPUCDRAFT_58669</name>
</gene>
<dbReference type="EMBL" id="GG663740">
    <property type="protein sequence ID" value="EEH56267.1"/>
    <property type="molecule type" value="Genomic_DNA"/>
</dbReference>
<feature type="compositionally biased region" description="Low complexity" evidence="1">
    <location>
        <begin position="252"/>
        <end position="262"/>
    </location>
</feature>
<dbReference type="RefSeq" id="XP_003059135.1">
    <property type="nucleotide sequence ID" value="XM_003059089.1"/>
</dbReference>
<dbReference type="KEGG" id="mpp:MICPUCDRAFT_58669"/>
<keyword evidence="3" id="KW-1185">Reference proteome</keyword>
<evidence type="ECO:0000313" key="2">
    <source>
        <dbReference type="EMBL" id="EEH56267.1"/>
    </source>
</evidence>
<feature type="compositionally biased region" description="Basic and acidic residues" evidence="1">
    <location>
        <begin position="234"/>
        <end position="243"/>
    </location>
</feature>
<feature type="compositionally biased region" description="Low complexity" evidence="1">
    <location>
        <begin position="30"/>
        <end position="40"/>
    </location>
</feature>
<feature type="region of interest" description="Disordered" evidence="1">
    <location>
        <begin position="1"/>
        <end position="69"/>
    </location>
</feature>
<protein>
    <submittedName>
        <fullName evidence="2">Predicted protein</fullName>
    </submittedName>
</protein>
<dbReference type="OMA" id="ARWIAIA"/>
<evidence type="ECO:0000313" key="3">
    <source>
        <dbReference type="Proteomes" id="UP000001876"/>
    </source>
</evidence>
<feature type="compositionally biased region" description="Low complexity" evidence="1">
    <location>
        <begin position="11"/>
        <end position="23"/>
    </location>
</feature>
<dbReference type="Proteomes" id="UP000001876">
    <property type="component" value="Unassembled WGS sequence"/>
</dbReference>
<dbReference type="OrthoDB" id="567898at2759"/>
<name>C1MU51_MICPC</name>
<reference evidence="2 3" key="1">
    <citation type="journal article" date="2009" name="Science">
        <title>Green evolution and dynamic adaptations revealed by genomes of the marine picoeukaryotes Micromonas.</title>
        <authorList>
            <person name="Worden A.Z."/>
            <person name="Lee J.H."/>
            <person name="Mock T."/>
            <person name="Rouze P."/>
            <person name="Simmons M.P."/>
            <person name="Aerts A.L."/>
            <person name="Allen A.E."/>
            <person name="Cuvelier M.L."/>
            <person name="Derelle E."/>
            <person name="Everett M.V."/>
            <person name="Foulon E."/>
            <person name="Grimwood J."/>
            <person name="Gundlach H."/>
            <person name="Henrissat B."/>
            <person name="Napoli C."/>
            <person name="McDonald S.M."/>
            <person name="Parker M.S."/>
            <person name="Rombauts S."/>
            <person name="Salamov A."/>
            <person name="Von Dassow P."/>
            <person name="Badger J.H."/>
            <person name="Coutinho P.M."/>
            <person name="Demir E."/>
            <person name="Dubchak I."/>
            <person name="Gentemann C."/>
            <person name="Eikrem W."/>
            <person name="Gready J.E."/>
            <person name="John U."/>
            <person name="Lanier W."/>
            <person name="Lindquist E.A."/>
            <person name="Lucas S."/>
            <person name="Mayer K.F."/>
            <person name="Moreau H."/>
            <person name="Not F."/>
            <person name="Otillar R."/>
            <person name="Panaud O."/>
            <person name="Pangilinan J."/>
            <person name="Paulsen I."/>
            <person name="Piegu B."/>
            <person name="Poliakov A."/>
            <person name="Robbens S."/>
            <person name="Schmutz J."/>
            <person name="Toulza E."/>
            <person name="Wyss T."/>
            <person name="Zelensky A."/>
            <person name="Zhou K."/>
            <person name="Armbrust E.V."/>
            <person name="Bhattacharya D."/>
            <person name="Goodenough U.W."/>
            <person name="Van de Peer Y."/>
            <person name="Grigoriev I.V."/>
        </authorList>
    </citation>
    <scope>NUCLEOTIDE SEQUENCE [LARGE SCALE GENOMIC DNA]</scope>
    <source>
        <strain evidence="2 3">CCMP1545</strain>
    </source>
</reference>
<feature type="compositionally biased region" description="Gly residues" evidence="1">
    <location>
        <begin position="166"/>
        <end position="175"/>
    </location>
</feature>
<dbReference type="AlphaFoldDB" id="C1MU51"/>
<proteinExistence type="predicted"/>
<feature type="compositionally biased region" description="Low complexity" evidence="1">
    <location>
        <begin position="298"/>
        <end position="313"/>
    </location>
</feature>
<feature type="region of interest" description="Disordered" evidence="1">
    <location>
        <begin position="298"/>
        <end position="330"/>
    </location>
</feature>
<dbReference type="GeneID" id="9684501"/>
<feature type="region of interest" description="Disordered" evidence="1">
    <location>
        <begin position="165"/>
        <end position="185"/>
    </location>
</feature>
<feature type="compositionally biased region" description="Acidic residues" evidence="1">
    <location>
        <begin position="57"/>
        <end position="69"/>
    </location>
</feature>
<accession>C1MU51</accession>
<evidence type="ECO:0000256" key="1">
    <source>
        <dbReference type="SAM" id="MobiDB-lite"/>
    </source>
</evidence>
<organism evidence="3">
    <name type="scientific">Micromonas pusilla (strain CCMP1545)</name>
    <name type="common">Picoplanktonic green alga</name>
    <dbReference type="NCBI Taxonomy" id="564608"/>
    <lineage>
        <taxon>Eukaryota</taxon>
        <taxon>Viridiplantae</taxon>
        <taxon>Chlorophyta</taxon>
        <taxon>Mamiellophyceae</taxon>
        <taxon>Mamiellales</taxon>
        <taxon>Mamiellaceae</taxon>
        <taxon>Micromonas</taxon>
    </lineage>
</organism>
<sequence>MGNIFDCQVDASAARSSATAGRVARPRPRAPVASSSSPGSDEARYNPLCRDAGVGGDAEDSDSDEDFSFEAERQRARVNRLRRASVEHARILEELEDLQRIKIARETEARLEREMRASWRALGLEDTLAWGETTERAEANRAAEKAAEAIGDAMEEEEAYDEILGAAGGGRGGFGGDRDDGETSSSIRFARHDDAWAAFESNCDDRRQLTIDDIPWPPACKDLLASLAAREMAADAEARRRDAAGGGGGGASSSSSSSSSSRLSGANAWRMAAYKRAFKKATLRWHPDKFEAKYGARLSTAPASASASTAAFSSRRRDGASPPRADAVDAAVGETHAEAIMRRVGVISRGLIDSWGALSS</sequence>